<dbReference type="PROSITE" id="PS51318">
    <property type="entry name" value="TAT"/>
    <property type="match status" value="1"/>
</dbReference>
<reference evidence="3" key="1">
    <citation type="submission" date="2019-08" db="EMBL/GenBank/DDBJ databases">
        <title>Limnoglobus roseus gen. nov., sp. nov., a novel freshwater planctomycete with a giant genome from the family Gemmataceae.</title>
        <authorList>
            <person name="Kulichevskaya I.S."/>
            <person name="Naumoff D.G."/>
            <person name="Miroshnikov K."/>
            <person name="Ivanova A."/>
            <person name="Philippov D.A."/>
            <person name="Hakobyan A."/>
            <person name="Rijpstra I.C."/>
            <person name="Sinninghe Damste J.S."/>
            <person name="Liesack W."/>
            <person name="Dedysh S.N."/>
        </authorList>
    </citation>
    <scope>NUCLEOTIDE SEQUENCE [LARGE SCALE GENOMIC DNA]</scope>
    <source>
        <strain evidence="3">PX52</strain>
    </source>
</reference>
<proteinExistence type="predicted"/>
<evidence type="ECO:0000256" key="1">
    <source>
        <dbReference type="SAM" id="MobiDB-lite"/>
    </source>
</evidence>
<evidence type="ECO:0000313" key="2">
    <source>
        <dbReference type="EMBL" id="QEL13464.1"/>
    </source>
</evidence>
<gene>
    <name evidence="2" type="ORF">PX52LOC_00321</name>
</gene>
<dbReference type="InterPro" id="IPR006311">
    <property type="entry name" value="TAT_signal"/>
</dbReference>
<dbReference type="KEGG" id="lrs:PX52LOC_00321"/>
<dbReference type="EMBL" id="CP042425">
    <property type="protein sequence ID" value="QEL13464.1"/>
    <property type="molecule type" value="Genomic_DNA"/>
</dbReference>
<evidence type="ECO:0008006" key="4">
    <source>
        <dbReference type="Google" id="ProtNLM"/>
    </source>
</evidence>
<dbReference type="RefSeq" id="WP_149108435.1">
    <property type="nucleotide sequence ID" value="NZ_CP042425.1"/>
</dbReference>
<dbReference type="Pfam" id="PF07586">
    <property type="entry name" value="HXXSHH"/>
    <property type="match status" value="1"/>
</dbReference>
<keyword evidence="3" id="KW-1185">Reference proteome</keyword>
<dbReference type="InterPro" id="IPR011447">
    <property type="entry name" value="DUF1552"/>
</dbReference>
<accession>A0A5C1A8J3</accession>
<evidence type="ECO:0000313" key="3">
    <source>
        <dbReference type="Proteomes" id="UP000324974"/>
    </source>
</evidence>
<dbReference type="AlphaFoldDB" id="A0A5C1A8J3"/>
<sequence length="476" mass="52135">MGIKSKPLSRRRFLRGAGVALGLPLLEAMTPTRAAAAEAVAPVRAAYLYFPNGAWMDAWIPKQTGKDFDLPFSLTPLAPVRESVVVLSGLDKPFSRTGDGHYAKTANFLTGLHVRKTTGQDLNSGGASVDQVAANHMGQLTPLPSLELATDPVINGLDRAVNYTRMYGSYISWRRPDLPMPRLIDPRAAFERMFGPRDAEGKPLPRPSRADDQSLLDAALEDAHSLRRKLGKGDQQKLEEYLDAVRGVEKQMGYGQPTAAKANRWKPPTKPDRLVPPPSLSRAGVLFTSKDNGGDQIAAAGGTTIDPPELVRLMLDLIVLAFWTDTTRNVTFMFANDVSPRNFSFLDGVKENHHSSSHHSNQPAKIEDYKAITRWHVEQYARLLSRLQEVKEGERTLLDNAMVVCGSSLSDGNKHDPNNLPILLGGKGGGRIRTGQHLASPKNTPLCNLYLSMLDCMGVPVTRFGDSTERLRGLMG</sequence>
<organism evidence="2 3">
    <name type="scientific">Limnoglobus roseus</name>
    <dbReference type="NCBI Taxonomy" id="2598579"/>
    <lineage>
        <taxon>Bacteria</taxon>
        <taxon>Pseudomonadati</taxon>
        <taxon>Planctomycetota</taxon>
        <taxon>Planctomycetia</taxon>
        <taxon>Gemmatales</taxon>
        <taxon>Gemmataceae</taxon>
        <taxon>Limnoglobus</taxon>
    </lineage>
</organism>
<feature type="region of interest" description="Disordered" evidence="1">
    <location>
        <begin position="257"/>
        <end position="281"/>
    </location>
</feature>
<protein>
    <recommendedName>
        <fullName evidence="4">DUF1552 domain-containing protein</fullName>
    </recommendedName>
</protein>
<dbReference type="Proteomes" id="UP000324974">
    <property type="component" value="Chromosome"/>
</dbReference>
<name>A0A5C1A8J3_9BACT</name>
<dbReference type="OrthoDB" id="9146593at2"/>